<evidence type="ECO:0000313" key="2">
    <source>
        <dbReference type="EMBL" id="GEL23933.1"/>
    </source>
</evidence>
<reference evidence="2 3" key="1">
    <citation type="submission" date="2019-07" db="EMBL/GenBank/DDBJ databases">
        <title>Whole genome shotgun sequence of Pseudonocardia sulfidoxydans NBRC 16205.</title>
        <authorList>
            <person name="Hosoyama A."/>
            <person name="Uohara A."/>
            <person name="Ohji S."/>
            <person name="Ichikawa N."/>
        </authorList>
    </citation>
    <scope>NUCLEOTIDE SEQUENCE [LARGE SCALE GENOMIC DNA]</scope>
    <source>
        <strain evidence="2 3">NBRC 16205</strain>
    </source>
</reference>
<feature type="transmembrane region" description="Helical" evidence="1">
    <location>
        <begin position="89"/>
        <end position="112"/>
    </location>
</feature>
<name>A0A511DHV9_9PSEU</name>
<dbReference type="Proteomes" id="UP000321685">
    <property type="component" value="Unassembled WGS sequence"/>
</dbReference>
<dbReference type="Pfam" id="PF13398">
    <property type="entry name" value="Peptidase_M50B"/>
    <property type="match status" value="1"/>
</dbReference>
<feature type="transmembrane region" description="Helical" evidence="1">
    <location>
        <begin position="22"/>
        <end position="41"/>
    </location>
</feature>
<keyword evidence="1" id="KW-0472">Membrane</keyword>
<comment type="caution">
    <text evidence="2">The sequence shown here is derived from an EMBL/GenBank/DDBJ whole genome shotgun (WGS) entry which is preliminary data.</text>
</comment>
<dbReference type="EMBL" id="BJVJ01000026">
    <property type="protein sequence ID" value="GEL23933.1"/>
    <property type="molecule type" value="Genomic_DNA"/>
</dbReference>
<organism evidence="2 3">
    <name type="scientific">Pseudonocardia sulfidoxydans NBRC 16205</name>
    <dbReference type="NCBI Taxonomy" id="1223511"/>
    <lineage>
        <taxon>Bacteria</taxon>
        <taxon>Bacillati</taxon>
        <taxon>Actinomycetota</taxon>
        <taxon>Actinomycetes</taxon>
        <taxon>Pseudonocardiales</taxon>
        <taxon>Pseudonocardiaceae</taxon>
        <taxon>Pseudonocardia</taxon>
    </lineage>
</organism>
<feature type="transmembrane region" description="Helical" evidence="1">
    <location>
        <begin position="139"/>
        <end position="157"/>
    </location>
</feature>
<keyword evidence="1" id="KW-1133">Transmembrane helix</keyword>
<evidence type="ECO:0000256" key="1">
    <source>
        <dbReference type="SAM" id="Phobius"/>
    </source>
</evidence>
<keyword evidence="1" id="KW-0812">Transmembrane</keyword>
<protein>
    <submittedName>
        <fullName evidence="2">Membrane protein</fullName>
    </submittedName>
</protein>
<feature type="transmembrane region" description="Helical" evidence="1">
    <location>
        <begin position="201"/>
        <end position="232"/>
    </location>
</feature>
<accession>A0A511DHV9</accession>
<dbReference type="RefSeq" id="WP_222596261.1">
    <property type="nucleotide sequence ID" value="NZ_BJVJ01000026.1"/>
</dbReference>
<dbReference type="InterPro" id="IPR049500">
    <property type="entry name" value="Peptidase_M50B-like"/>
</dbReference>
<evidence type="ECO:0000313" key="3">
    <source>
        <dbReference type="Proteomes" id="UP000321685"/>
    </source>
</evidence>
<dbReference type="AlphaFoldDB" id="A0A511DHV9"/>
<feature type="transmembrane region" description="Helical" evidence="1">
    <location>
        <begin position="163"/>
        <end position="181"/>
    </location>
</feature>
<gene>
    <name evidence="2" type="ORF">PSU4_28870</name>
</gene>
<proteinExistence type="predicted"/>
<sequence>MASDPFSVVTTGLQTALDRPEVLVPGLVALAVVVWTLTWRLTRTLVTIAHEGGHALLAVVTGRGLTGIRLHADTSGVTHSTGRGSGPGVVLMFLGGYPAPPLLGLAGALAVAGGHADVALWVATGLLLVTLVHIRNAFGVLAVLAAGGATAGVAYAAPPDLRTAFATAVVWFLLIGGLRAVRELQRGRRMGRRGSSDADQLARLTGVSGGIWAALFWLLAAAALILAVWVLLLRS</sequence>
<feature type="transmembrane region" description="Helical" evidence="1">
    <location>
        <begin position="118"/>
        <end position="134"/>
    </location>
</feature>
<keyword evidence="3" id="KW-1185">Reference proteome</keyword>